<dbReference type="PATRIC" id="fig|1227455.4.peg.1328"/>
<comment type="subunit">
    <text evidence="8">NDH-1 is composed of 13 different subunits. Subunits NuoB, CD, E, F, and G constitute the peripheral sector of the complex.</text>
</comment>
<keyword evidence="4" id="KW-1003">Cell membrane</keyword>
<comment type="similarity">
    <text evidence="2">In the C-terminal section; belongs to the complex I 49 kDa subunit family.</text>
</comment>
<comment type="catalytic activity">
    <reaction evidence="9">
        <text>a quinone + NADH + 5 H(+)(in) = a quinol + NAD(+) + 4 H(+)(out)</text>
        <dbReference type="Rhea" id="RHEA:57888"/>
        <dbReference type="ChEBI" id="CHEBI:15378"/>
        <dbReference type="ChEBI" id="CHEBI:24646"/>
        <dbReference type="ChEBI" id="CHEBI:57540"/>
        <dbReference type="ChEBI" id="CHEBI:57945"/>
        <dbReference type="ChEBI" id="CHEBI:132124"/>
    </reaction>
</comment>
<evidence type="ECO:0000256" key="8">
    <source>
        <dbReference type="ARBA" id="ARBA00038617"/>
    </source>
</evidence>
<dbReference type="Gene3D" id="1.10.645.10">
    <property type="entry name" value="Cytochrome-c3 Hydrogenase, chain B"/>
    <property type="match status" value="1"/>
</dbReference>
<dbReference type="GO" id="GO:0008137">
    <property type="term" value="F:NADH dehydrogenase (ubiquinone) activity"/>
    <property type="evidence" value="ECO:0007669"/>
    <property type="project" value="InterPro"/>
</dbReference>
<accession>M0MKJ0</accession>
<dbReference type="GO" id="GO:0005886">
    <property type="term" value="C:plasma membrane"/>
    <property type="evidence" value="ECO:0007669"/>
    <property type="project" value="UniProtKB-SubCell"/>
</dbReference>
<reference evidence="12 13" key="1">
    <citation type="journal article" date="2014" name="PLoS Genet.">
        <title>Phylogenetically driven sequencing of extremely halophilic archaea reveals strategies for static and dynamic osmo-response.</title>
        <authorList>
            <person name="Becker E.A."/>
            <person name="Seitzer P.M."/>
            <person name="Tritt A."/>
            <person name="Larsen D."/>
            <person name="Krusor M."/>
            <person name="Yao A.I."/>
            <person name="Wu D."/>
            <person name="Madern D."/>
            <person name="Eisen J.A."/>
            <person name="Darling A.E."/>
            <person name="Facciotti M.T."/>
        </authorList>
    </citation>
    <scope>NUCLEOTIDE SEQUENCE [LARGE SCALE GENOMIC DNA]</scope>
    <source>
        <strain evidence="12 13">DSM 5350</strain>
    </source>
</reference>
<name>M0MKJ0_9EURY</name>
<evidence type="ECO:0000256" key="6">
    <source>
        <dbReference type="ARBA" id="ARBA00023136"/>
    </source>
</evidence>
<evidence type="ECO:0000259" key="10">
    <source>
        <dbReference type="Pfam" id="PF00329"/>
    </source>
</evidence>
<dbReference type="GO" id="GO:0051287">
    <property type="term" value="F:NAD binding"/>
    <property type="evidence" value="ECO:0007669"/>
    <property type="project" value="InterPro"/>
</dbReference>
<evidence type="ECO:0000313" key="12">
    <source>
        <dbReference type="EMBL" id="EMA45893.1"/>
    </source>
</evidence>
<dbReference type="STRING" id="1227455.C449_06516"/>
<dbReference type="SUPFAM" id="SSF143243">
    <property type="entry name" value="Nqo5-like"/>
    <property type="match status" value="1"/>
</dbReference>
<dbReference type="InterPro" id="IPR037232">
    <property type="entry name" value="NADH_quin_OxRdtase_su_C/D-like"/>
</dbReference>
<evidence type="ECO:0000256" key="2">
    <source>
        <dbReference type="ARBA" id="ARBA00010019"/>
    </source>
</evidence>
<dbReference type="NCBIfam" id="NF004739">
    <property type="entry name" value="PRK06075.1"/>
    <property type="match status" value="1"/>
</dbReference>
<proteinExistence type="inferred from homology"/>
<dbReference type="Proteomes" id="UP000011669">
    <property type="component" value="Unassembled WGS sequence"/>
</dbReference>
<dbReference type="GO" id="GO:0016651">
    <property type="term" value="F:oxidoreductase activity, acting on NAD(P)H"/>
    <property type="evidence" value="ECO:0007669"/>
    <property type="project" value="InterPro"/>
</dbReference>
<dbReference type="Pfam" id="PF00329">
    <property type="entry name" value="Complex1_30kDa"/>
    <property type="match status" value="1"/>
</dbReference>
<dbReference type="InterPro" id="IPR029014">
    <property type="entry name" value="NiFe-Hase_large"/>
</dbReference>
<dbReference type="PROSITE" id="PS00542">
    <property type="entry name" value="COMPLEX1_30K"/>
    <property type="match status" value="1"/>
</dbReference>
<evidence type="ECO:0000256" key="7">
    <source>
        <dbReference type="ARBA" id="ARBA00023268"/>
    </source>
</evidence>
<evidence type="ECO:0000313" key="13">
    <source>
        <dbReference type="Proteomes" id="UP000011669"/>
    </source>
</evidence>
<feature type="domain" description="NADH-quinone oxidoreductase subunit D" evidence="11">
    <location>
        <begin position="296"/>
        <end position="546"/>
    </location>
</feature>
<dbReference type="InParanoid" id="M0MKJ0"/>
<keyword evidence="6" id="KW-0472">Membrane</keyword>
<dbReference type="GO" id="GO:0048038">
    <property type="term" value="F:quinone binding"/>
    <property type="evidence" value="ECO:0007669"/>
    <property type="project" value="InterPro"/>
</dbReference>
<evidence type="ECO:0000256" key="3">
    <source>
        <dbReference type="ARBA" id="ARBA00022448"/>
    </source>
</evidence>
<comment type="caution">
    <text evidence="12">The sequence shown here is derived from an EMBL/GenBank/DDBJ whole genome shotgun (WGS) entry which is preliminary data.</text>
</comment>
<sequence length="546" mass="62242">MGVTDDGLDYDALADLLGDTVVSRETHRNAEAFVVRPDEVQDALFALRDEAGFDHCSNVTAQEYEDRFESIYHLKKYEDPTQEVSVVVPTSRENPVSQSAEPVYRTADWHEREAYDLVGIEYDDHPDLRRILLPETWQGHPMGLDYNQDKPQVVTLESHANPIADDHKEDGSDTMFLNIGPHHPATHGVLHVETVLSGEQVAHVDPDIGYLHRCEEQMAQNGKYRHEIMPYPDRWDYVSAGILNEWAYARTAEDLAGLDVPEYAQVIRTMSAEFCRIAAHMLALGTFALDVYGEFTATFMYTFRDREVVEDILEDLTGQRLMFNYMRLGGVAWDLPEPREDFFEKIRDFLDGLPEKLDEYHDLITSNEIFQLRCVDTGVLDAETAKQYGATGPVARASGVDYDLRRDDPYGYYDELDWDVITAEEGDNYARVLCRMQEVEQSARIIEQCVDLLEDWPEDDREIQSNVPRTLRPDEDAEIYRAVEGAKGELGIYIRSDGTDKPARFKIRSPCFSNLQTLPEMAEGEYIPDLIASLASLDIVLGEVDR</sequence>
<dbReference type="Gene3D" id="3.30.460.80">
    <property type="entry name" value="NADH:ubiquinone oxidoreductase, 30kDa subunit"/>
    <property type="match status" value="1"/>
</dbReference>
<evidence type="ECO:0000259" key="11">
    <source>
        <dbReference type="Pfam" id="PF00346"/>
    </source>
</evidence>
<dbReference type="InterPro" id="IPR001135">
    <property type="entry name" value="NADH_Q_OxRdtase_suD"/>
</dbReference>
<gene>
    <name evidence="12" type="ORF">C449_06516</name>
</gene>
<keyword evidence="13" id="KW-1185">Reference proteome</keyword>
<dbReference type="EMBL" id="AOMD01000016">
    <property type="protein sequence ID" value="EMA45893.1"/>
    <property type="molecule type" value="Genomic_DNA"/>
</dbReference>
<keyword evidence="3" id="KW-0813">Transport</keyword>
<organism evidence="12 13">
    <name type="scientific">Halococcus saccharolyticus DSM 5350</name>
    <dbReference type="NCBI Taxonomy" id="1227455"/>
    <lineage>
        <taxon>Archaea</taxon>
        <taxon>Methanobacteriati</taxon>
        <taxon>Methanobacteriota</taxon>
        <taxon>Stenosarchaea group</taxon>
        <taxon>Halobacteria</taxon>
        <taxon>Halobacteriales</taxon>
        <taxon>Halococcaceae</taxon>
        <taxon>Halococcus</taxon>
    </lineage>
</organism>
<feature type="domain" description="NADH:ubiquinone oxidoreductase 30kDa subunit" evidence="10">
    <location>
        <begin position="34"/>
        <end position="151"/>
    </location>
</feature>
<keyword evidence="5" id="KW-0520">NAD</keyword>
<dbReference type="Pfam" id="PF00346">
    <property type="entry name" value="Complex1_49kDa"/>
    <property type="match status" value="1"/>
</dbReference>
<dbReference type="PANTHER" id="PTHR11993:SF10">
    <property type="entry name" value="NADH DEHYDROGENASE [UBIQUINONE] IRON-SULFUR PROTEIN 2, MITOCHONDRIAL"/>
    <property type="match status" value="1"/>
</dbReference>
<evidence type="ECO:0000256" key="9">
    <source>
        <dbReference type="ARBA" id="ARBA00047712"/>
    </source>
</evidence>
<dbReference type="InterPro" id="IPR020396">
    <property type="entry name" value="NADH_UbQ_OxRdtase_CS"/>
</dbReference>
<evidence type="ECO:0000256" key="4">
    <source>
        <dbReference type="ARBA" id="ARBA00022475"/>
    </source>
</evidence>
<keyword evidence="7" id="KW-0511">Multifunctional enzyme</keyword>
<dbReference type="SUPFAM" id="SSF56762">
    <property type="entry name" value="HydB/Nqo4-like"/>
    <property type="match status" value="1"/>
</dbReference>
<dbReference type="FunCoup" id="M0MKJ0">
    <property type="interactions" value="53"/>
</dbReference>
<dbReference type="InterPro" id="IPR001268">
    <property type="entry name" value="NADH_UbQ_OxRdtase_30kDa_su"/>
</dbReference>
<dbReference type="HAMAP" id="MF_01358">
    <property type="entry name" value="NDH1_NuoD"/>
    <property type="match status" value="1"/>
</dbReference>
<comment type="subcellular location">
    <subcellularLocation>
        <location evidence="1">Cell membrane</location>
        <topology evidence="1">Peripheral membrane protein</topology>
    </subcellularLocation>
</comment>
<evidence type="ECO:0000256" key="1">
    <source>
        <dbReference type="ARBA" id="ARBA00004202"/>
    </source>
</evidence>
<dbReference type="AlphaFoldDB" id="M0MKJ0"/>
<dbReference type="PANTHER" id="PTHR11993">
    <property type="entry name" value="NADH-UBIQUINONE OXIDOREDUCTASE 49 KDA SUBUNIT"/>
    <property type="match status" value="1"/>
</dbReference>
<evidence type="ECO:0000256" key="5">
    <source>
        <dbReference type="ARBA" id="ARBA00023027"/>
    </source>
</evidence>
<dbReference type="InterPro" id="IPR022885">
    <property type="entry name" value="NDH1_su_D/H"/>
</dbReference>
<protein>
    <submittedName>
        <fullName evidence="12">NADH dehydrogenase/oxidoreductase</fullName>
    </submittedName>
</protein>